<evidence type="ECO:0000313" key="2">
    <source>
        <dbReference type="Proteomes" id="UP000176834"/>
    </source>
</evidence>
<accession>A0A1F8F2H6</accession>
<sequence length="147" mass="16587">MSQETNPIESRVEIFVMKRKDEYLLGEHNVNRAKFRLDIIRCAREQKVPVSTILVEFFSNDQFTKKEMGRFALNTSAKGDLVDGTVVLMHALGITAETVESKRILEDYIGVSTTDPLIWGASWVIDATMNWPLGTSLPSSRIQLAKI</sequence>
<proteinExistence type="predicted"/>
<dbReference type="Proteomes" id="UP000176834">
    <property type="component" value="Unassembled WGS sequence"/>
</dbReference>
<gene>
    <name evidence="1" type="ORF">A3B86_01060</name>
</gene>
<organism evidence="1 2">
    <name type="scientific">Candidatus Yanofskybacteria bacterium RIFCSPHIGHO2_02_FULL_38_22b</name>
    <dbReference type="NCBI Taxonomy" id="1802673"/>
    <lineage>
        <taxon>Bacteria</taxon>
        <taxon>Candidatus Yanofskyibacteriota</taxon>
    </lineage>
</organism>
<evidence type="ECO:0000313" key="1">
    <source>
        <dbReference type="EMBL" id="OGN07327.1"/>
    </source>
</evidence>
<dbReference type="EMBL" id="MGJN01000007">
    <property type="protein sequence ID" value="OGN07327.1"/>
    <property type="molecule type" value="Genomic_DNA"/>
</dbReference>
<protein>
    <submittedName>
        <fullName evidence="1">Uncharacterized protein</fullName>
    </submittedName>
</protein>
<dbReference type="AlphaFoldDB" id="A0A1F8F2H6"/>
<comment type="caution">
    <text evidence="1">The sequence shown here is derived from an EMBL/GenBank/DDBJ whole genome shotgun (WGS) entry which is preliminary data.</text>
</comment>
<name>A0A1F8F2H6_9BACT</name>
<reference evidence="1 2" key="1">
    <citation type="journal article" date="2016" name="Nat. Commun.">
        <title>Thousands of microbial genomes shed light on interconnected biogeochemical processes in an aquifer system.</title>
        <authorList>
            <person name="Anantharaman K."/>
            <person name="Brown C.T."/>
            <person name="Hug L.A."/>
            <person name="Sharon I."/>
            <person name="Castelle C.J."/>
            <person name="Probst A.J."/>
            <person name="Thomas B.C."/>
            <person name="Singh A."/>
            <person name="Wilkins M.J."/>
            <person name="Karaoz U."/>
            <person name="Brodie E.L."/>
            <person name="Williams K.H."/>
            <person name="Hubbard S.S."/>
            <person name="Banfield J.F."/>
        </authorList>
    </citation>
    <scope>NUCLEOTIDE SEQUENCE [LARGE SCALE GENOMIC DNA]</scope>
</reference>